<comment type="function">
    <text evidence="3">Lytic transglycosylase with a strong preference for naked glycan strands that lack stem peptides.</text>
</comment>
<comment type="similarity">
    <text evidence="3 4">Belongs to the RlpA family.</text>
</comment>
<dbReference type="eggNOG" id="COG0797">
    <property type="taxonomic scope" value="Bacteria"/>
</dbReference>
<evidence type="ECO:0000256" key="2">
    <source>
        <dbReference type="ARBA" id="ARBA00023316"/>
    </source>
</evidence>
<dbReference type="Pfam" id="PF03330">
    <property type="entry name" value="DPBB_1"/>
    <property type="match status" value="1"/>
</dbReference>
<dbReference type="SUPFAM" id="SSF50685">
    <property type="entry name" value="Barwin-like endoglucanases"/>
    <property type="match status" value="1"/>
</dbReference>
<dbReference type="Gene3D" id="2.40.40.10">
    <property type="entry name" value="RlpA-like domain"/>
    <property type="match status" value="1"/>
</dbReference>
<dbReference type="InterPro" id="IPR034718">
    <property type="entry name" value="RlpA"/>
</dbReference>
<gene>
    <name evidence="3" type="primary">rlpA</name>
    <name evidence="6" type="ORF">P618_200236</name>
</gene>
<dbReference type="GO" id="GO:0000270">
    <property type="term" value="P:peptidoglycan metabolic process"/>
    <property type="evidence" value="ECO:0007669"/>
    <property type="project" value="UniProtKB-UniRule"/>
</dbReference>
<evidence type="ECO:0000313" key="7">
    <source>
        <dbReference type="Proteomes" id="UP000019112"/>
    </source>
</evidence>
<dbReference type="HAMAP" id="MF_02071">
    <property type="entry name" value="RlpA"/>
    <property type="match status" value="1"/>
</dbReference>
<dbReference type="GO" id="GO:0071555">
    <property type="term" value="P:cell wall organization"/>
    <property type="evidence" value="ECO:0007669"/>
    <property type="project" value="UniProtKB-KW"/>
</dbReference>
<sequence length="357" mass="40562">MTYNAFGTMLSDLEKLVRCVQKLKFVLTNLDEISEFQKWVLWLIEKLLWTREKIKWGIIAASSVFLVGCDSFQEKKKSSKSTCKAPYMIKGVWYYPQNHYQLKEEGIASYYGINDREHNGPDAMGGIYNMHKMTAAHKTLPLPCVVQVHNLQNNRRALVAVTDRGPFIEGRIIDVSVQAAKILGFFQAGTARVCIQTLEKESRILAQLSKKVSLKCTNLSDLLPVVNQICQNHHRNFLERPVPLYTKKAFDVRLQKPVCTKKSKILAQNVTHPKMLEKFYVSVVNLSFDQATWVKVQNSTFHWGNCTLKKLSNSHSKPFSTFLGPFLSHSQAQKVLKFFVKHHMSAAVLSALKGGGN</sequence>
<dbReference type="InterPro" id="IPR036908">
    <property type="entry name" value="RlpA-like_sf"/>
</dbReference>
<dbReference type="Proteomes" id="UP000019112">
    <property type="component" value="Unassembled WGS sequence"/>
</dbReference>
<dbReference type="STRING" id="1399147.P618_200236"/>
<dbReference type="InterPro" id="IPR012997">
    <property type="entry name" value="RplA"/>
</dbReference>
<keyword evidence="7" id="KW-1185">Reference proteome</keyword>
<dbReference type="PANTHER" id="PTHR34183:SF1">
    <property type="entry name" value="ENDOLYTIC PEPTIDOGLYCAN TRANSGLYCOSYLASE RLPA"/>
    <property type="match status" value="1"/>
</dbReference>
<feature type="domain" description="RlpA-like protein double-psi beta-barrel" evidence="5">
    <location>
        <begin position="104"/>
        <end position="194"/>
    </location>
</feature>
<dbReference type="EMBL" id="AWTR02000029">
    <property type="protein sequence ID" value="ETZ07564.1"/>
    <property type="molecule type" value="Genomic_DNA"/>
</dbReference>
<comment type="caution">
    <text evidence="6">The sequence shown here is derived from an EMBL/GenBank/DDBJ whole genome shotgun (WGS) entry which is preliminary data.</text>
</comment>
<keyword evidence="2 3" id="KW-0961">Cell wall biogenesis/degradation</keyword>
<reference evidence="6 7" key="1">
    <citation type="journal article" date="2014" name="FEMS Microbiol. Lett.">
        <title>Draft genome sequences of three Holospora species (Holospora obtusa, Holospora undulata, and Holospora elegans), endonuclear symbiotic bacteria of the ciliate Paramecium caudatum.</title>
        <authorList>
            <person name="Dohra H."/>
            <person name="Tanaka K."/>
            <person name="Suzuki T."/>
            <person name="Fujishima M."/>
            <person name="Suzuki H."/>
        </authorList>
    </citation>
    <scope>NUCLEOTIDE SEQUENCE [LARGE SCALE GENOMIC DNA]</scope>
    <source>
        <strain evidence="6 7">F1</strain>
    </source>
</reference>
<dbReference type="NCBIfam" id="TIGR00413">
    <property type="entry name" value="rlpA"/>
    <property type="match status" value="1"/>
</dbReference>
<dbReference type="InterPro" id="IPR009009">
    <property type="entry name" value="RlpA-like_DPBB"/>
</dbReference>
<organism evidence="6 7">
    <name type="scientific">Holospora obtusa F1</name>
    <dbReference type="NCBI Taxonomy" id="1399147"/>
    <lineage>
        <taxon>Bacteria</taxon>
        <taxon>Pseudomonadati</taxon>
        <taxon>Pseudomonadota</taxon>
        <taxon>Alphaproteobacteria</taxon>
        <taxon>Holosporales</taxon>
        <taxon>Holosporaceae</taxon>
        <taxon>Holospora</taxon>
    </lineage>
</organism>
<protein>
    <recommendedName>
        <fullName evidence="3">Endolytic peptidoglycan transglycosylase RlpA</fullName>
        <ecNumber evidence="3">4.2.2.-</ecNumber>
    </recommendedName>
</protein>
<proteinExistence type="inferred from homology"/>
<evidence type="ECO:0000256" key="4">
    <source>
        <dbReference type="RuleBase" id="RU003495"/>
    </source>
</evidence>
<evidence type="ECO:0000256" key="1">
    <source>
        <dbReference type="ARBA" id="ARBA00023239"/>
    </source>
</evidence>
<evidence type="ECO:0000313" key="6">
    <source>
        <dbReference type="EMBL" id="ETZ07564.1"/>
    </source>
</evidence>
<evidence type="ECO:0000256" key="3">
    <source>
        <dbReference type="HAMAP-Rule" id="MF_02071"/>
    </source>
</evidence>
<dbReference type="EC" id="4.2.2.-" evidence="3"/>
<dbReference type="AlphaFoldDB" id="W6TF30"/>
<evidence type="ECO:0000259" key="5">
    <source>
        <dbReference type="Pfam" id="PF03330"/>
    </source>
</evidence>
<dbReference type="PANTHER" id="PTHR34183">
    <property type="entry name" value="ENDOLYTIC PEPTIDOGLYCAN TRANSGLYCOSYLASE RLPA"/>
    <property type="match status" value="1"/>
</dbReference>
<dbReference type="GO" id="GO:0008932">
    <property type="term" value="F:lytic endotransglycosylase activity"/>
    <property type="evidence" value="ECO:0007669"/>
    <property type="project" value="UniProtKB-UniRule"/>
</dbReference>
<dbReference type="CDD" id="cd22268">
    <property type="entry name" value="DPBB_RlpA-like"/>
    <property type="match status" value="1"/>
</dbReference>
<dbReference type="OrthoDB" id="9779128at2"/>
<accession>W6TF30</accession>
<keyword evidence="1 3" id="KW-0456">Lyase</keyword>
<name>W6TF30_HOLOB</name>